<sequence>MLITGGVYLGLAGAFLVVMPLVVYFYLQKRWYVAGSIERVFMYFMMFFFFPGVLLLSPFLNFRPRPRPRSA</sequence>
<evidence type="ECO:0000256" key="12">
    <source>
        <dbReference type="ARBA" id="ARBA00048026"/>
    </source>
</evidence>
<evidence type="ECO:0000256" key="11">
    <source>
        <dbReference type="ARBA" id="ARBA00047726"/>
    </source>
</evidence>
<dbReference type="eggNOG" id="ENOG5032ZM4">
    <property type="taxonomic scope" value="Bacteria"/>
</dbReference>
<keyword evidence="3 13" id="KW-0874">Quinone</keyword>
<evidence type="ECO:0000313" key="14">
    <source>
        <dbReference type="EMBL" id="KKJ00613.1"/>
    </source>
</evidence>
<evidence type="ECO:0000256" key="4">
    <source>
        <dbReference type="ARBA" id="ARBA00022857"/>
    </source>
</evidence>
<keyword evidence="9 13" id="KW-0793">Thylakoid</keyword>
<keyword evidence="10 13" id="KW-0472">Membrane</keyword>
<gene>
    <name evidence="13" type="primary">ndhL</name>
    <name evidence="14" type="ORF">PROH_12285</name>
</gene>
<keyword evidence="8 13" id="KW-0520">NAD</keyword>
<comment type="function">
    <text evidence="13">NDH-1 shuttles electrons from an unknown electron donor, via FMN and iron-sulfur (Fe-S) centers, to quinones in the respiratory and/or the photosynthetic chain. The immediate electron acceptor for the enzyme in this species is believed to be plastoquinone. Couples the redox reaction to proton translocation, and thus conserves the redox energy in a proton gradient. Cyanobacterial NDH-1 also plays a role in inorganic carbon-concentration.</text>
</comment>
<dbReference type="PANTHER" id="PTHR36727">
    <property type="entry name" value="NAD(P)H-QUINONE OXIDOREDUCTASE SUBUNIT L, CHLOROPLASTIC"/>
    <property type="match status" value="1"/>
</dbReference>
<dbReference type="STRING" id="317619.GCA_000332315_01248"/>
<protein>
    <recommendedName>
        <fullName evidence="13">NAD(P)H-quinone oxidoreductase subunit L</fullName>
        <ecNumber evidence="13">7.1.1.-</ecNumber>
    </recommendedName>
    <alternativeName>
        <fullName evidence="13">NAD(P)H dehydrogenase I subunit L</fullName>
        <shortName evidence="13">NDH-1 subunit L</shortName>
        <shortName evidence="13">NDH-L</shortName>
    </alternativeName>
</protein>
<dbReference type="EMBL" id="AJTX02000004">
    <property type="protein sequence ID" value="KKJ00613.1"/>
    <property type="molecule type" value="Genomic_DNA"/>
</dbReference>
<comment type="similarity">
    <text evidence="13">Belongs to the complex I NdhL subunit family.</text>
</comment>
<evidence type="ECO:0000256" key="7">
    <source>
        <dbReference type="ARBA" id="ARBA00022989"/>
    </source>
</evidence>
<evidence type="ECO:0000256" key="6">
    <source>
        <dbReference type="ARBA" id="ARBA00022967"/>
    </source>
</evidence>
<dbReference type="GO" id="GO:0016655">
    <property type="term" value="F:oxidoreductase activity, acting on NAD(P)H, quinone or similar compound as acceptor"/>
    <property type="evidence" value="ECO:0007669"/>
    <property type="project" value="UniProtKB-UniRule"/>
</dbReference>
<keyword evidence="15" id="KW-1185">Reference proteome</keyword>
<dbReference type="EC" id="7.1.1.-" evidence="13"/>
<name>A0A0M2PZW6_PROHO</name>
<evidence type="ECO:0000313" key="15">
    <source>
        <dbReference type="Proteomes" id="UP000034681"/>
    </source>
</evidence>
<comment type="subunit">
    <text evidence="13">NDH-1 can be composed of about 15 different subunits; different subcomplexes with different compositions have been identified which probably have different functions.</text>
</comment>
<dbReference type="GO" id="GO:0048038">
    <property type="term" value="F:quinone binding"/>
    <property type="evidence" value="ECO:0007669"/>
    <property type="project" value="UniProtKB-KW"/>
</dbReference>
<comment type="caution">
    <text evidence="14">The sequence shown here is derived from an EMBL/GenBank/DDBJ whole genome shotgun (WGS) entry which is preliminary data.</text>
</comment>
<dbReference type="OrthoDB" id="517549at2"/>
<keyword evidence="5 13" id="KW-0618">Plastoquinone</keyword>
<evidence type="ECO:0000256" key="2">
    <source>
        <dbReference type="ARBA" id="ARBA00022692"/>
    </source>
</evidence>
<dbReference type="Proteomes" id="UP000034681">
    <property type="component" value="Unassembled WGS sequence"/>
</dbReference>
<dbReference type="InterPro" id="IPR019654">
    <property type="entry name" value="NADH-quinone_OxRdatse_su_L"/>
</dbReference>
<dbReference type="PANTHER" id="PTHR36727:SF2">
    <property type="entry name" value="NAD(P)H-QUINONE OXIDOREDUCTASE SUBUNIT L, CHLOROPLASTIC"/>
    <property type="match status" value="1"/>
</dbReference>
<organism evidence="14 15">
    <name type="scientific">Prochlorothrix hollandica PCC 9006 = CALU 1027</name>
    <dbReference type="NCBI Taxonomy" id="317619"/>
    <lineage>
        <taxon>Bacteria</taxon>
        <taxon>Bacillati</taxon>
        <taxon>Cyanobacteriota</taxon>
        <taxon>Cyanophyceae</taxon>
        <taxon>Prochlorotrichales</taxon>
        <taxon>Prochlorotrichaceae</taxon>
        <taxon>Prochlorothrix</taxon>
    </lineage>
</organism>
<proteinExistence type="inferred from homology"/>
<dbReference type="Pfam" id="PF10716">
    <property type="entry name" value="NdhL"/>
    <property type="match status" value="1"/>
</dbReference>
<evidence type="ECO:0000256" key="3">
    <source>
        <dbReference type="ARBA" id="ARBA00022719"/>
    </source>
</evidence>
<evidence type="ECO:0000256" key="13">
    <source>
        <dbReference type="HAMAP-Rule" id="MF_01355"/>
    </source>
</evidence>
<evidence type="ECO:0000256" key="9">
    <source>
        <dbReference type="ARBA" id="ARBA00023078"/>
    </source>
</evidence>
<keyword evidence="7 13" id="KW-1133">Transmembrane helix</keyword>
<evidence type="ECO:0000256" key="8">
    <source>
        <dbReference type="ARBA" id="ARBA00023027"/>
    </source>
</evidence>
<keyword evidence="13" id="KW-0813">Transport</keyword>
<feature type="transmembrane region" description="Helical" evidence="13">
    <location>
        <begin position="6"/>
        <end position="27"/>
    </location>
</feature>
<evidence type="ECO:0000256" key="1">
    <source>
        <dbReference type="ARBA" id="ARBA00004141"/>
    </source>
</evidence>
<dbReference type="HAMAP" id="MF_01355">
    <property type="entry name" value="NDH1_NDH1L"/>
    <property type="match status" value="1"/>
</dbReference>
<comment type="subcellular location">
    <subcellularLocation>
        <location evidence="13">Cellular thylakoid membrane</location>
        <topology evidence="13">Multi-pass membrane protein</topology>
    </subcellularLocation>
    <subcellularLocation>
        <location evidence="1">Membrane</location>
        <topology evidence="1">Multi-pass membrane protein</topology>
    </subcellularLocation>
</comment>
<keyword evidence="4 13" id="KW-0521">NADP</keyword>
<feature type="transmembrane region" description="Helical" evidence="13">
    <location>
        <begin position="39"/>
        <end position="60"/>
    </location>
</feature>
<keyword evidence="6 13" id="KW-1278">Translocase</keyword>
<comment type="catalytic activity">
    <reaction evidence="11 13">
        <text>a plastoquinone + NADPH + (n+1) H(+)(in) = a plastoquinol + NADP(+) + n H(+)(out)</text>
        <dbReference type="Rhea" id="RHEA:42612"/>
        <dbReference type="Rhea" id="RHEA-COMP:9561"/>
        <dbReference type="Rhea" id="RHEA-COMP:9562"/>
        <dbReference type="ChEBI" id="CHEBI:15378"/>
        <dbReference type="ChEBI" id="CHEBI:17757"/>
        <dbReference type="ChEBI" id="CHEBI:57783"/>
        <dbReference type="ChEBI" id="CHEBI:58349"/>
        <dbReference type="ChEBI" id="CHEBI:62192"/>
    </reaction>
</comment>
<dbReference type="GO" id="GO:0031676">
    <property type="term" value="C:plasma membrane-derived thylakoid membrane"/>
    <property type="evidence" value="ECO:0007669"/>
    <property type="project" value="UniProtKB-SubCell"/>
</dbReference>
<comment type="catalytic activity">
    <reaction evidence="12 13">
        <text>a plastoquinone + NADH + (n+1) H(+)(in) = a plastoquinol + NAD(+) + n H(+)(out)</text>
        <dbReference type="Rhea" id="RHEA:42608"/>
        <dbReference type="Rhea" id="RHEA-COMP:9561"/>
        <dbReference type="Rhea" id="RHEA-COMP:9562"/>
        <dbReference type="ChEBI" id="CHEBI:15378"/>
        <dbReference type="ChEBI" id="CHEBI:17757"/>
        <dbReference type="ChEBI" id="CHEBI:57540"/>
        <dbReference type="ChEBI" id="CHEBI:57945"/>
        <dbReference type="ChEBI" id="CHEBI:62192"/>
    </reaction>
</comment>
<keyword evidence="2 13" id="KW-0812">Transmembrane</keyword>
<evidence type="ECO:0000256" key="5">
    <source>
        <dbReference type="ARBA" id="ARBA00022957"/>
    </source>
</evidence>
<reference evidence="14" key="1">
    <citation type="submission" date="2012-04" db="EMBL/GenBank/DDBJ databases">
        <authorList>
            <person name="Borisov I.G."/>
            <person name="Ivanikova N.V."/>
            <person name="Pinevich A.V."/>
        </authorList>
    </citation>
    <scope>NUCLEOTIDE SEQUENCE [LARGE SCALE GENOMIC DNA]</scope>
    <source>
        <strain evidence="14">CALU 1027</strain>
    </source>
</reference>
<dbReference type="AlphaFoldDB" id="A0A0M2PZW6"/>
<accession>A0A0M2PZW6</accession>
<evidence type="ECO:0000256" key="10">
    <source>
        <dbReference type="ARBA" id="ARBA00023136"/>
    </source>
</evidence>